<comment type="subcellular location">
    <subcellularLocation>
        <location evidence="1">Membrane</location>
        <topology evidence="1">Multi-pass membrane protein</topology>
    </subcellularLocation>
</comment>
<dbReference type="SUPFAM" id="SSF90123">
    <property type="entry name" value="ABC transporter transmembrane region"/>
    <property type="match status" value="1"/>
</dbReference>
<dbReference type="Proteomes" id="UP000078561">
    <property type="component" value="Unassembled WGS sequence"/>
</dbReference>
<feature type="transmembrane region" description="Helical" evidence="6">
    <location>
        <begin position="376"/>
        <end position="396"/>
    </location>
</feature>
<evidence type="ECO:0000256" key="1">
    <source>
        <dbReference type="ARBA" id="ARBA00004141"/>
    </source>
</evidence>
<evidence type="ECO:0000313" key="8">
    <source>
        <dbReference type="EMBL" id="SAL97491.1"/>
    </source>
</evidence>
<gene>
    <name evidence="8" type="primary">ABSGL_02988.1 scaffold 4097</name>
</gene>
<evidence type="ECO:0000256" key="4">
    <source>
        <dbReference type="ARBA" id="ARBA00023136"/>
    </source>
</evidence>
<keyword evidence="3 6" id="KW-1133">Transmembrane helix</keyword>
<dbReference type="PROSITE" id="PS50929">
    <property type="entry name" value="ABC_TM1F"/>
    <property type="match status" value="1"/>
</dbReference>
<keyword evidence="9" id="KW-1185">Reference proteome</keyword>
<organism evidence="8">
    <name type="scientific">Absidia glauca</name>
    <name type="common">Pin mould</name>
    <dbReference type="NCBI Taxonomy" id="4829"/>
    <lineage>
        <taxon>Eukaryota</taxon>
        <taxon>Fungi</taxon>
        <taxon>Fungi incertae sedis</taxon>
        <taxon>Mucoromycota</taxon>
        <taxon>Mucoromycotina</taxon>
        <taxon>Mucoromycetes</taxon>
        <taxon>Mucorales</taxon>
        <taxon>Cunninghamellaceae</taxon>
        <taxon>Absidia</taxon>
    </lineage>
</organism>
<feature type="transmembrane region" description="Helical" evidence="6">
    <location>
        <begin position="141"/>
        <end position="162"/>
    </location>
</feature>
<dbReference type="EMBL" id="LT551811">
    <property type="protein sequence ID" value="SAL97491.1"/>
    <property type="molecule type" value="Genomic_DNA"/>
</dbReference>
<dbReference type="FunCoup" id="A0A168LTU9">
    <property type="interactions" value="96"/>
</dbReference>
<accession>A0A168LTU9</accession>
<feature type="transmembrane region" description="Helical" evidence="6">
    <location>
        <begin position="488"/>
        <end position="507"/>
    </location>
</feature>
<keyword evidence="4 6" id="KW-0472">Membrane</keyword>
<dbReference type="InterPro" id="IPR036640">
    <property type="entry name" value="ABC1_TM_sf"/>
</dbReference>
<evidence type="ECO:0000256" key="6">
    <source>
        <dbReference type="SAM" id="Phobius"/>
    </source>
</evidence>
<dbReference type="Pfam" id="PF00664">
    <property type="entry name" value="ABC_membrane"/>
    <property type="match status" value="1"/>
</dbReference>
<evidence type="ECO:0000256" key="2">
    <source>
        <dbReference type="ARBA" id="ARBA00022692"/>
    </source>
</evidence>
<evidence type="ECO:0000259" key="7">
    <source>
        <dbReference type="PROSITE" id="PS50929"/>
    </source>
</evidence>
<dbReference type="CDD" id="cd18581">
    <property type="entry name" value="ABC_6TM_ABCB6"/>
    <property type="match status" value="1"/>
</dbReference>
<dbReference type="InParanoid" id="A0A168LTU9"/>
<feature type="compositionally biased region" description="Low complexity" evidence="5">
    <location>
        <begin position="233"/>
        <end position="242"/>
    </location>
</feature>
<feature type="transmembrane region" description="Helical" evidence="6">
    <location>
        <begin position="311"/>
        <end position="329"/>
    </location>
</feature>
<dbReference type="PANTHER" id="PTHR24221">
    <property type="entry name" value="ATP-BINDING CASSETTE SUB-FAMILY B"/>
    <property type="match status" value="1"/>
</dbReference>
<dbReference type="GO" id="GO:0015439">
    <property type="term" value="F:ABC-type heme transporter activity"/>
    <property type="evidence" value="ECO:0007669"/>
    <property type="project" value="TreeGrafter"/>
</dbReference>
<sequence length="716" mass="80923">MSFALAQDQSNVDSIYPPFYSSHAFAFSSPWFIAPTILISYILLCGGTRYLQIRHNPLFSNSNHSSSLARLSSLGKLVALLSIIVTFSFVVDAAVIVLRVFIEGTWTSVTLSYYIVTSYLAWTLSLILLTQETQAFGQWYWIQYAFWILATLTDCSIGWLWALGLKYSRDDQGTLFGIYDKIWLAIFVSRFTIQVILVLLSLIHMFTREHDTNEADSLLATSSRRQPGYGSVPTTAAPDAAPSPEPSGLKNFMAQFQKILPYIWPHGNSHLQFLIFVCFALMILGLVINVFTPVQIGRVVDEISDGRGKFAWAAVSLYVGFRFLQGGQYTTREISIKMFEHLHSLSLAFHINRKTGEVLRVMDRGTNSVVQLLQQVVFQVFPAIANIIVAVFFFAFRFSLPFGLIVFVTMALYLYVTIRMTQWRTKFRREMNQLDNLARTKAVDSLLNFETVKYYGAESFEVDRYKTAIVDYQRADWKSSISLNVLNLTQNAVITLGLLIGSLLFAWEVSNGKLTAGDYVIFNMYMMQLYSPLHFFGTYYRMIQQNFIDMEKMLELFEVDQSVKDVPGAKELVVKSGNVVFGKKSTLQNSNTKYTIQRTKTLCICDGRKSFSSQITMLTTSKVQALLAFTTCASNDPPTLSLACTFIGTSRNGIKNYPFATSLNALLALMNSVETRTMMIGWAGDGRSVVMVWIPPMKDGQYRCIQAALFTFWIGQ</sequence>
<dbReference type="GO" id="GO:0020037">
    <property type="term" value="F:heme binding"/>
    <property type="evidence" value="ECO:0007669"/>
    <property type="project" value="TreeGrafter"/>
</dbReference>
<feature type="transmembrane region" description="Helical" evidence="6">
    <location>
        <begin position="20"/>
        <end position="44"/>
    </location>
</feature>
<feature type="transmembrane region" description="Helical" evidence="6">
    <location>
        <begin position="108"/>
        <end position="129"/>
    </location>
</feature>
<feature type="transmembrane region" description="Helical" evidence="6">
    <location>
        <begin position="519"/>
        <end position="540"/>
    </location>
</feature>
<feature type="transmembrane region" description="Helical" evidence="6">
    <location>
        <begin position="182"/>
        <end position="203"/>
    </location>
</feature>
<feature type="transmembrane region" description="Helical" evidence="6">
    <location>
        <begin position="273"/>
        <end position="291"/>
    </location>
</feature>
<evidence type="ECO:0000256" key="5">
    <source>
        <dbReference type="SAM" id="MobiDB-lite"/>
    </source>
</evidence>
<dbReference type="GO" id="GO:0005524">
    <property type="term" value="F:ATP binding"/>
    <property type="evidence" value="ECO:0007669"/>
    <property type="project" value="InterPro"/>
</dbReference>
<name>A0A168LTU9_ABSGL</name>
<feature type="transmembrane region" description="Helical" evidence="6">
    <location>
        <begin position="402"/>
        <end position="421"/>
    </location>
</feature>
<evidence type="ECO:0000313" key="9">
    <source>
        <dbReference type="Proteomes" id="UP000078561"/>
    </source>
</evidence>
<reference evidence="8" key="1">
    <citation type="submission" date="2016-04" db="EMBL/GenBank/DDBJ databases">
        <authorList>
            <person name="Evans L.H."/>
            <person name="Alamgir A."/>
            <person name="Owens N."/>
            <person name="Weber N.D."/>
            <person name="Virtaneva K."/>
            <person name="Barbian K."/>
            <person name="Babar A."/>
            <person name="Rosenke K."/>
        </authorList>
    </citation>
    <scope>NUCLEOTIDE SEQUENCE [LARGE SCALE GENOMIC DNA]</scope>
    <source>
        <strain evidence="8">CBS 101.48</strain>
    </source>
</reference>
<dbReference type="InterPro" id="IPR039421">
    <property type="entry name" value="Type_1_exporter"/>
</dbReference>
<dbReference type="PANTHER" id="PTHR24221:SF654">
    <property type="entry name" value="ATP-BINDING CASSETTE SUB-FAMILY B MEMBER 6"/>
    <property type="match status" value="1"/>
</dbReference>
<dbReference type="OMA" id="AITIRCI"/>
<proteinExistence type="predicted"/>
<dbReference type="AlphaFoldDB" id="A0A168LTU9"/>
<dbReference type="STRING" id="4829.A0A168LTU9"/>
<keyword evidence="2 6" id="KW-0812">Transmembrane</keyword>
<evidence type="ECO:0000256" key="3">
    <source>
        <dbReference type="ARBA" id="ARBA00022989"/>
    </source>
</evidence>
<feature type="transmembrane region" description="Helical" evidence="6">
    <location>
        <begin position="77"/>
        <end position="102"/>
    </location>
</feature>
<dbReference type="InterPro" id="IPR011527">
    <property type="entry name" value="ABC1_TM_dom"/>
</dbReference>
<feature type="region of interest" description="Disordered" evidence="5">
    <location>
        <begin position="223"/>
        <end position="245"/>
    </location>
</feature>
<protein>
    <recommendedName>
        <fullName evidence="7">ABC transmembrane type-1 domain-containing protein</fullName>
    </recommendedName>
</protein>
<dbReference type="GO" id="GO:0005774">
    <property type="term" value="C:vacuolar membrane"/>
    <property type="evidence" value="ECO:0007669"/>
    <property type="project" value="TreeGrafter"/>
</dbReference>
<feature type="domain" description="ABC transmembrane type-1" evidence="7">
    <location>
        <begin position="276"/>
        <end position="545"/>
    </location>
</feature>
<dbReference type="OrthoDB" id="6500128at2759"/>
<dbReference type="Gene3D" id="1.20.1560.10">
    <property type="entry name" value="ABC transporter type 1, transmembrane domain"/>
    <property type="match status" value="1"/>
</dbReference>